<dbReference type="Pfam" id="PF00027">
    <property type="entry name" value="cNMP_binding"/>
    <property type="match status" value="1"/>
</dbReference>
<evidence type="ECO:0000256" key="11">
    <source>
        <dbReference type="ARBA" id="ARBA00023098"/>
    </source>
</evidence>
<feature type="domain" description="PNPLA" evidence="17">
    <location>
        <begin position="1149"/>
        <end position="1313"/>
    </location>
</feature>
<dbReference type="SMART" id="SM00100">
    <property type="entry name" value="cNMP"/>
    <property type="match status" value="3"/>
</dbReference>
<evidence type="ECO:0000313" key="19">
    <source>
        <dbReference type="Proteomes" id="UP000054270"/>
    </source>
</evidence>
<evidence type="ECO:0000256" key="2">
    <source>
        <dbReference type="ARBA" id="ARBA00006636"/>
    </source>
</evidence>
<dbReference type="STRING" id="945553.A0A0D2QA10"/>
<accession>A0A0D2QA10</accession>
<evidence type="ECO:0000256" key="7">
    <source>
        <dbReference type="ARBA" id="ARBA00022801"/>
    </source>
</evidence>
<keyword evidence="6" id="KW-0677">Repeat</keyword>
<sequence>MEVDPLLVETIDRHPLVSLVSACFWVILWLLSWTKSLVAFITITIPRFVYSILSYSMTLTLGFWNFAILFVFSVVTLNYWIRFKYLNDYMDLKEPPLVKPDVNELHPDVNVNNPPPTFHNYLDDFLQAVRVFGFLEKPVFHELARHLQTRRLIAGDSISLDQDKSFYCVVEGTVQVFAQTGHRPEVQQSSWDDEDMNGYQLLNEVGSGGTLSSLFTILSLFTEDVQMSWQDEYPDVSSDDMPPFDDGMSTLKPQSRQRRANSDVSTYDLRAQTSQRTRRSSVSSSASTVHAPGHRSPSRSASSDDDDHEFTPIMPRTSLPRMRTDPPESLRRSGVVARATVDTTLAVIPAEAFRRLTKQFPKATGHIVQVILTRFSRVTFNAAHKYLGLTAEVLRTEKAINDIACHPLPPSFYEGGGLQYLRQRFDGASSNTSESDSDYFSFTQSQHTQSPISAAKSASISASSSTASLGKISDNPIPLKPSFYKGLSRASSINSSRHMVQAGDLLIAHGSFSDYPRYMSRTYSVANTPRVPSSSIDDIDQGKKMKAQRPTRWSVDDFDLREEVMSCIAKSIGLLQPPLSHGDPESPKSPPSEYRNKTTTSAFNSPFGSLSLLDIGDDASSTAGASTASMSNNLSGLDNEVEILFYAAGTTLAKAGEVNTGLFYVIEGFLDILLPEKDTSKDPHVPSKNTRSPPDSDASEPWRSPPNPTAKKVEEQKLLFTVKPGGIAGYLASLSNTASYVDIKAKTDTYVGFLPLHALERILEKRPIVLLTLAKRLISLLSPLILHIDASLDWMQVNAGQVLWRPEDISDSFYIVINGRLRAITESENGKVSIVGEYGQGDTVGELDVITSSPRRSTVHAIRDTELIRMPQTLFNAISARNPQTTAQLLRMIASRVRDEVDNTSTGQQRKAGISGAELGHNNTNLKTVTVLPVSRNVPVEAFAKKLQAALEGIGASTSYLNQAIIANHLGRHAFTRMGKLKSAGWLADQEQRFHTVLYVADSPVNSPWTQTCIRQADCVMIVGMGDDPSIGEYERLLLSMKTTARKELVLLHPDRSVTPGTTRLWLKNRPWIHQHIHVELPGLVVPITKSTLPKDPDAVIALKNLKEKVQIEIQKYRRGPADIRPQRLPHINDFSRLARRICGRSIGLVLGGGGARGIAHLGVIRAMEEYGIPIDHIAGTSIGAFIGGLYAREGDLISSTARAKQFSGRMGNIWRILSDVTYPIVAYTTGHEFNRSLYKAFYDLHIEDMWLPYFCNTTNIMTSRMEIHETGYAWRFIRASMTLVGLLPPLCDNGSLLVDGGYIDNLPVAAMASMGASTIFASDVGSIDDNSPRNFGDTISGWWLLINRWNPFSNARNIPAITEIQSRLAYVSSVNTLEQAKVAKNCLYLPMPVQDYGTMQFGKFDELLKKGYHGAIDILDKLETDGRLPSAMIDSKDGQVGGKKKGRSARRNSI</sequence>
<keyword evidence="8 14" id="KW-0256">Endoplasmic reticulum</keyword>
<dbReference type="PROSITE" id="PS01237">
    <property type="entry name" value="UPF0028"/>
    <property type="match status" value="1"/>
</dbReference>
<feature type="region of interest" description="Disordered" evidence="15">
    <location>
        <begin position="232"/>
        <end position="333"/>
    </location>
</feature>
<dbReference type="GO" id="GO:0004622">
    <property type="term" value="F:phosphatidylcholine lysophospholipase activity"/>
    <property type="evidence" value="ECO:0007669"/>
    <property type="project" value="UniProtKB-EC"/>
</dbReference>
<protein>
    <recommendedName>
        <fullName evidence="4 14">Lysophospholipase NTE1</fullName>
        <ecNumber evidence="3 14">3.1.1.5</ecNumber>
    </recommendedName>
    <alternativeName>
        <fullName evidence="14">Intracellular phospholipase B</fullName>
    </alternativeName>
</protein>
<dbReference type="PANTHER" id="PTHR14226">
    <property type="entry name" value="NEUROPATHY TARGET ESTERASE/SWISS CHEESE D.MELANOGASTER"/>
    <property type="match status" value="1"/>
</dbReference>
<feature type="active site" description="Proton acceptor" evidence="13">
    <location>
        <position position="1300"/>
    </location>
</feature>
<feature type="compositionally biased region" description="Low complexity" evidence="15">
    <location>
        <begin position="270"/>
        <end position="291"/>
    </location>
</feature>
<feature type="region of interest" description="Disordered" evidence="15">
    <location>
        <begin position="677"/>
        <end position="714"/>
    </location>
</feature>
<comment type="similarity">
    <text evidence="2 14">Belongs to the NTE family.</text>
</comment>
<feature type="region of interest" description="Disordered" evidence="15">
    <location>
        <begin position="1431"/>
        <end position="1455"/>
    </location>
</feature>
<evidence type="ECO:0000256" key="9">
    <source>
        <dbReference type="ARBA" id="ARBA00022963"/>
    </source>
</evidence>
<evidence type="ECO:0000256" key="14">
    <source>
        <dbReference type="RuleBase" id="RU362043"/>
    </source>
</evidence>
<evidence type="ECO:0000256" key="1">
    <source>
        <dbReference type="ARBA" id="ARBA00004586"/>
    </source>
</evidence>
<dbReference type="SUPFAM" id="SSF51206">
    <property type="entry name" value="cAMP-binding domain-like"/>
    <property type="match status" value="3"/>
</dbReference>
<dbReference type="GO" id="GO:0016042">
    <property type="term" value="P:lipid catabolic process"/>
    <property type="evidence" value="ECO:0007669"/>
    <property type="project" value="UniProtKB-UniRule"/>
</dbReference>
<evidence type="ECO:0000256" key="12">
    <source>
        <dbReference type="ARBA" id="ARBA00023136"/>
    </source>
</evidence>
<evidence type="ECO:0000256" key="4">
    <source>
        <dbReference type="ARBA" id="ARBA00018317"/>
    </source>
</evidence>
<keyword evidence="9 13" id="KW-0442">Lipid degradation</keyword>
<dbReference type="EC" id="3.1.1.5" evidence="3 14"/>
<dbReference type="SUPFAM" id="SSF52151">
    <property type="entry name" value="FabD/lysophospholipase-like"/>
    <property type="match status" value="1"/>
</dbReference>
<feature type="short sequence motif" description="GXGXXG" evidence="13">
    <location>
        <begin position="1153"/>
        <end position="1158"/>
    </location>
</feature>
<evidence type="ECO:0000256" key="15">
    <source>
        <dbReference type="SAM" id="MobiDB-lite"/>
    </source>
</evidence>
<dbReference type="InterPro" id="IPR050301">
    <property type="entry name" value="NTE"/>
</dbReference>
<dbReference type="InterPro" id="IPR000595">
    <property type="entry name" value="cNMP-bd_dom"/>
</dbReference>
<feature type="compositionally biased region" description="Basic residues" evidence="15">
    <location>
        <begin position="1443"/>
        <end position="1455"/>
    </location>
</feature>
<evidence type="ECO:0000259" key="16">
    <source>
        <dbReference type="PROSITE" id="PS50042"/>
    </source>
</evidence>
<dbReference type="OMA" id="SSGYVWR"/>
<organism evidence="18 19">
    <name type="scientific">Hypholoma sublateritium (strain FD-334 SS-4)</name>
    <dbReference type="NCBI Taxonomy" id="945553"/>
    <lineage>
        <taxon>Eukaryota</taxon>
        <taxon>Fungi</taxon>
        <taxon>Dikarya</taxon>
        <taxon>Basidiomycota</taxon>
        <taxon>Agaricomycotina</taxon>
        <taxon>Agaricomycetes</taxon>
        <taxon>Agaricomycetidae</taxon>
        <taxon>Agaricales</taxon>
        <taxon>Agaricineae</taxon>
        <taxon>Strophariaceae</taxon>
        <taxon>Hypholoma</taxon>
    </lineage>
</organism>
<keyword evidence="10 14" id="KW-1133">Transmembrane helix</keyword>
<dbReference type="Proteomes" id="UP000054270">
    <property type="component" value="Unassembled WGS sequence"/>
</dbReference>
<dbReference type="PROSITE" id="PS51635">
    <property type="entry name" value="PNPLA"/>
    <property type="match status" value="1"/>
</dbReference>
<comment type="catalytic activity">
    <reaction evidence="14">
        <text>a 1-acyl-sn-glycero-3-phosphocholine + H2O = sn-glycerol 3-phosphocholine + a fatty acid + H(+)</text>
        <dbReference type="Rhea" id="RHEA:15177"/>
        <dbReference type="ChEBI" id="CHEBI:15377"/>
        <dbReference type="ChEBI" id="CHEBI:15378"/>
        <dbReference type="ChEBI" id="CHEBI:16870"/>
        <dbReference type="ChEBI" id="CHEBI:28868"/>
        <dbReference type="ChEBI" id="CHEBI:58168"/>
        <dbReference type="EC" id="3.1.1.5"/>
    </reaction>
</comment>
<dbReference type="GO" id="GO:0046470">
    <property type="term" value="P:phosphatidylcholine metabolic process"/>
    <property type="evidence" value="ECO:0007669"/>
    <property type="project" value="InterPro"/>
</dbReference>
<dbReference type="OrthoDB" id="421051at2759"/>
<dbReference type="FunFam" id="3.40.1090.10:FF:000007">
    <property type="entry name" value="Lysophospholipase NTE1"/>
    <property type="match status" value="1"/>
</dbReference>
<evidence type="ECO:0000256" key="3">
    <source>
        <dbReference type="ARBA" id="ARBA00013274"/>
    </source>
</evidence>
<dbReference type="Pfam" id="PF01734">
    <property type="entry name" value="Patatin"/>
    <property type="match status" value="1"/>
</dbReference>
<feature type="short sequence motif" description="DGA/G" evidence="13">
    <location>
        <begin position="1300"/>
        <end position="1302"/>
    </location>
</feature>
<keyword evidence="19" id="KW-1185">Reference proteome</keyword>
<keyword evidence="7 13" id="KW-0378">Hydrolase</keyword>
<evidence type="ECO:0000256" key="13">
    <source>
        <dbReference type="PROSITE-ProRule" id="PRU01161"/>
    </source>
</evidence>
<reference evidence="19" key="1">
    <citation type="submission" date="2014-04" db="EMBL/GenBank/DDBJ databases">
        <title>Evolutionary Origins and Diversification of the Mycorrhizal Mutualists.</title>
        <authorList>
            <consortium name="DOE Joint Genome Institute"/>
            <consortium name="Mycorrhizal Genomics Consortium"/>
            <person name="Kohler A."/>
            <person name="Kuo A."/>
            <person name="Nagy L.G."/>
            <person name="Floudas D."/>
            <person name="Copeland A."/>
            <person name="Barry K.W."/>
            <person name="Cichocki N."/>
            <person name="Veneault-Fourrey C."/>
            <person name="LaButti K."/>
            <person name="Lindquist E.A."/>
            <person name="Lipzen A."/>
            <person name="Lundell T."/>
            <person name="Morin E."/>
            <person name="Murat C."/>
            <person name="Riley R."/>
            <person name="Ohm R."/>
            <person name="Sun H."/>
            <person name="Tunlid A."/>
            <person name="Henrissat B."/>
            <person name="Grigoriev I.V."/>
            <person name="Hibbett D.S."/>
            <person name="Martin F."/>
        </authorList>
    </citation>
    <scope>NUCLEOTIDE SEQUENCE [LARGE SCALE GENOMIC DNA]</scope>
    <source>
        <strain evidence="19">FD-334 SS-4</strain>
    </source>
</reference>
<dbReference type="Pfam" id="PF24179">
    <property type="entry name" value="NTE_Ploop"/>
    <property type="match status" value="1"/>
</dbReference>
<feature type="transmembrane region" description="Helical" evidence="14">
    <location>
        <begin position="63"/>
        <end position="81"/>
    </location>
</feature>
<dbReference type="InterPro" id="IPR014710">
    <property type="entry name" value="RmlC-like_jellyroll"/>
</dbReference>
<feature type="domain" description="Cyclic nucleotide-binding" evidence="16">
    <location>
        <begin position="646"/>
        <end position="763"/>
    </location>
</feature>
<comment type="subcellular location">
    <subcellularLocation>
        <location evidence="1 14">Endoplasmic reticulum membrane</location>
    </subcellularLocation>
</comment>
<proteinExistence type="inferred from homology"/>
<feature type="active site" description="Nucleophile" evidence="13">
    <location>
        <position position="1182"/>
    </location>
</feature>
<keyword evidence="11 13" id="KW-0443">Lipid metabolism</keyword>
<comment type="function">
    <text evidence="14">Intracellular phospholipase B that catalyzes the double deacylation of phosphatidylcholine (PC) to glycerophosphocholine (GroPCho). Plays an important role in membrane lipid homeostasis.</text>
</comment>
<dbReference type="InterPro" id="IPR016035">
    <property type="entry name" value="Acyl_Trfase/lysoPLipase"/>
</dbReference>
<dbReference type="GO" id="GO:0005789">
    <property type="term" value="C:endoplasmic reticulum membrane"/>
    <property type="evidence" value="ECO:0007669"/>
    <property type="project" value="UniProtKB-SubCell"/>
</dbReference>
<evidence type="ECO:0000256" key="5">
    <source>
        <dbReference type="ARBA" id="ARBA00022692"/>
    </source>
</evidence>
<dbReference type="InterPro" id="IPR001423">
    <property type="entry name" value="LysoPLipase_patatin_CS"/>
</dbReference>
<dbReference type="Gene3D" id="2.60.120.10">
    <property type="entry name" value="Jelly Rolls"/>
    <property type="match status" value="3"/>
</dbReference>
<feature type="region of interest" description="Disordered" evidence="15">
    <location>
        <begin position="575"/>
        <end position="601"/>
    </location>
</feature>
<gene>
    <name evidence="18" type="ORF">HYPSUDRAFT_129027</name>
</gene>
<feature type="short sequence motif" description="GXSXG" evidence="13">
    <location>
        <begin position="1180"/>
        <end position="1184"/>
    </location>
</feature>
<keyword evidence="5 14" id="KW-0812">Transmembrane</keyword>
<evidence type="ECO:0000256" key="10">
    <source>
        <dbReference type="ARBA" id="ARBA00022989"/>
    </source>
</evidence>
<evidence type="ECO:0000313" key="18">
    <source>
        <dbReference type="EMBL" id="KJA28480.1"/>
    </source>
</evidence>
<dbReference type="InterPro" id="IPR002641">
    <property type="entry name" value="PNPLA_dom"/>
</dbReference>
<feature type="domain" description="Cyclic nucleotide-binding" evidence="16">
    <location>
        <begin position="776"/>
        <end position="878"/>
    </location>
</feature>
<dbReference type="Gene3D" id="3.40.1090.10">
    <property type="entry name" value="Cytosolic phospholipase A2 catalytic domain"/>
    <property type="match status" value="2"/>
</dbReference>
<dbReference type="InterPro" id="IPR056556">
    <property type="entry name" value="NTE1_P-loop_dom"/>
</dbReference>
<dbReference type="InterPro" id="IPR018490">
    <property type="entry name" value="cNMP-bd_dom_sf"/>
</dbReference>
<dbReference type="EMBL" id="KN817521">
    <property type="protein sequence ID" value="KJA28480.1"/>
    <property type="molecule type" value="Genomic_DNA"/>
</dbReference>
<name>A0A0D2QA10_HYPSF</name>
<feature type="compositionally biased region" description="Basic and acidic residues" evidence="15">
    <location>
        <begin position="322"/>
        <end position="331"/>
    </location>
</feature>
<keyword evidence="12 14" id="KW-0472">Membrane</keyword>
<evidence type="ECO:0000256" key="8">
    <source>
        <dbReference type="ARBA" id="ARBA00022824"/>
    </source>
</evidence>
<evidence type="ECO:0000256" key="6">
    <source>
        <dbReference type="ARBA" id="ARBA00022737"/>
    </source>
</evidence>
<dbReference type="PANTHER" id="PTHR14226:SF29">
    <property type="entry name" value="NEUROPATHY TARGET ESTERASE SWS"/>
    <property type="match status" value="1"/>
</dbReference>
<dbReference type="PROSITE" id="PS50042">
    <property type="entry name" value="CNMP_BINDING_3"/>
    <property type="match status" value="2"/>
</dbReference>
<dbReference type="CDD" id="cd00038">
    <property type="entry name" value="CAP_ED"/>
    <property type="match status" value="2"/>
</dbReference>
<evidence type="ECO:0000259" key="17">
    <source>
        <dbReference type="PROSITE" id="PS51635"/>
    </source>
</evidence>